<dbReference type="AlphaFoldDB" id="X0UEE9"/>
<accession>X0UEE9</accession>
<evidence type="ECO:0000313" key="1">
    <source>
        <dbReference type="EMBL" id="GAF86865.1"/>
    </source>
</evidence>
<gene>
    <name evidence="1" type="ORF">S01H1_26969</name>
</gene>
<organism evidence="1">
    <name type="scientific">marine sediment metagenome</name>
    <dbReference type="NCBI Taxonomy" id="412755"/>
    <lineage>
        <taxon>unclassified sequences</taxon>
        <taxon>metagenomes</taxon>
        <taxon>ecological metagenomes</taxon>
    </lineage>
</organism>
<name>X0UEE9_9ZZZZ</name>
<proteinExistence type="predicted"/>
<reference evidence="1" key="1">
    <citation type="journal article" date="2014" name="Front. Microbiol.">
        <title>High frequency of phylogenetically diverse reductive dehalogenase-homologous genes in deep subseafloor sedimentary metagenomes.</title>
        <authorList>
            <person name="Kawai M."/>
            <person name="Futagami T."/>
            <person name="Toyoda A."/>
            <person name="Takaki Y."/>
            <person name="Nishi S."/>
            <person name="Hori S."/>
            <person name="Arai W."/>
            <person name="Tsubouchi T."/>
            <person name="Morono Y."/>
            <person name="Uchiyama I."/>
            <person name="Ito T."/>
            <person name="Fujiyama A."/>
            <person name="Inagaki F."/>
            <person name="Takami H."/>
        </authorList>
    </citation>
    <scope>NUCLEOTIDE SEQUENCE</scope>
    <source>
        <strain evidence="1">Expedition CK06-06</strain>
    </source>
</reference>
<dbReference type="EMBL" id="BARS01016384">
    <property type="protein sequence ID" value="GAF86865.1"/>
    <property type="molecule type" value="Genomic_DNA"/>
</dbReference>
<sequence length="93" mass="11045">MDFKVFRHGSLIIVEVPLTQNEIDKCLEMGEKRTKLDEEKLGWKYRHHGMKSEKAHAIGFMGELAFEKILESEEIDYIRNNPFVEKYEDIKQD</sequence>
<protein>
    <submittedName>
        <fullName evidence="1">Uncharacterized protein</fullName>
    </submittedName>
</protein>
<feature type="non-terminal residue" evidence="1">
    <location>
        <position position="93"/>
    </location>
</feature>
<comment type="caution">
    <text evidence="1">The sequence shown here is derived from an EMBL/GenBank/DDBJ whole genome shotgun (WGS) entry which is preliminary data.</text>
</comment>